<evidence type="ECO:0000313" key="2">
    <source>
        <dbReference type="EMBL" id="MEY6431102.1"/>
    </source>
</evidence>
<dbReference type="PANTHER" id="PTHR12126">
    <property type="entry name" value="NADH-UBIQUINONE OXIDOREDUCTASE 39 KDA SUBUNIT-RELATED"/>
    <property type="match status" value="1"/>
</dbReference>
<dbReference type="Pfam" id="PF13460">
    <property type="entry name" value="NAD_binding_10"/>
    <property type="match status" value="1"/>
</dbReference>
<keyword evidence="3" id="KW-1185">Reference proteome</keyword>
<accession>A0ABV4B9Q8</accession>
<dbReference type="InterPro" id="IPR016040">
    <property type="entry name" value="NAD(P)-bd_dom"/>
</dbReference>
<reference evidence="2 3" key="1">
    <citation type="submission" date="2024-05" db="EMBL/GenBank/DDBJ databases">
        <title>Genome Sequence and Characterization of the New Strain Purple Sulfur Bacterium of Genus Thioalkalicoccus.</title>
        <authorList>
            <person name="Bryantseva I.A."/>
            <person name="Kyndt J.A."/>
            <person name="Imhoff J.F."/>
        </authorList>
    </citation>
    <scope>NUCLEOTIDE SEQUENCE [LARGE SCALE GENOMIC DNA]</scope>
    <source>
        <strain evidence="2 3">Um2</strain>
    </source>
</reference>
<feature type="domain" description="NAD(P)-binding" evidence="1">
    <location>
        <begin position="10"/>
        <end position="121"/>
    </location>
</feature>
<comment type="caution">
    <text evidence="2">The sequence shown here is derived from an EMBL/GenBank/DDBJ whole genome shotgun (WGS) entry which is preliminary data.</text>
</comment>
<dbReference type="InterPro" id="IPR051207">
    <property type="entry name" value="ComplexI_NDUFA9_subunit"/>
</dbReference>
<protein>
    <submittedName>
        <fullName evidence="2">Complex I NDUFA9 subunit family protein</fullName>
    </submittedName>
</protein>
<dbReference type="Gene3D" id="3.40.50.720">
    <property type="entry name" value="NAD(P)-binding Rossmann-like Domain"/>
    <property type="match status" value="1"/>
</dbReference>
<name>A0ABV4B9Q8_9GAMM</name>
<dbReference type="PANTHER" id="PTHR12126:SF11">
    <property type="entry name" value="NADH DEHYDROGENASE [UBIQUINONE] 1 ALPHA SUBCOMPLEX SUBUNIT 9, MITOCHONDRIAL"/>
    <property type="match status" value="1"/>
</dbReference>
<gene>
    <name evidence="2" type="ORF">ABC977_01615</name>
</gene>
<dbReference type="InterPro" id="IPR036291">
    <property type="entry name" value="NAD(P)-bd_dom_sf"/>
</dbReference>
<dbReference type="RefSeq" id="WP_369665488.1">
    <property type="nucleotide sequence ID" value="NZ_JBDKXB010000002.1"/>
</dbReference>
<sequence>MNKTPICILGGTGFVGRHLINALTATGYPCRLILRRPERYRDLRLVPGLEVRPGDLFDAEDLGRHLAGCGTVINLVGILNETRTSRFERVHVELVEHLVAAARTAGVGRLLQMSALHADALSGGSRYLRSKGAGEDLAHRALESGIAVTSFQPSVIFGRGDRFFNRFAGLLRIVPGFFPLACPNARLAPVYVGDVVAAMHTALADPATHGQRYPLCGPRVFRLQELVEYTAATIDRRVRVVGLGNGLSRLQARVFEWLPGQPFTRDNYLSLQTDNVCTRDGLAELGLRATDIAAVVPGYLR</sequence>
<dbReference type="EMBL" id="JBDKXB010000002">
    <property type="protein sequence ID" value="MEY6431102.1"/>
    <property type="molecule type" value="Genomic_DNA"/>
</dbReference>
<proteinExistence type="predicted"/>
<dbReference type="CDD" id="cd05271">
    <property type="entry name" value="NDUFA9_like_SDR_a"/>
    <property type="match status" value="1"/>
</dbReference>
<dbReference type="SUPFAM" id="SSF51735">
    <property type="entry name" value="NAD(P)-binding Rossmann-fold domains"/>
    <property type="match status" value="1"/>
</dbReference>
<dbReference type="Proteomes" id="UP001564408">
    <property type="component" value="Unassembled WGS sequence"/>
</dbReference>
<evidence type="ECO:0000259" key="1">
    <source>
        <dbReference type="Pfam" id="PF13460"/>
    </source>
</evidence>
<organism evidence="2 3">
    <name type="scientific">Thioalkalicoccus limnaeus</name>
    <dbReference type="NCBI Taxonomy" id="120681"/>
    <lineage>
        <taxon>Bacteria</taxon>
        <taxon>Pseudomonadati</taxon>
        <taxon>Pseudomonadota</taxon>
        <taxon>Gammaproteobacteria</taxon>
        <taxon>Chromatiales</taxon>
        <taxon>Chromatiaceae</taxon>
        <taxon>Thioalkalicoccus</taxon>
    </lineage>
</organism>
<evidence type="ECO:0000313" key="3">
    <source>
        <dbReference type="Proteomes" id="UP001564408"/>
    </source>
</evidence>